<feature type="signal peptide" evidence="1">
    <location>
        <begin position="1"/>
        <end position="25"/>
    </location>
</feature>
<proteinExistence type="predicted"/>
<keyword evidence="1" id="KW-0732">Signal</keyword>
<feature type="chain" id="PRO_5047219997" evidence="1">
    <location>
        <begin position="26"/>
        <end position="468"/>
    </location>
</feature>
<organism evidence="2 3">
    <name type="scientific">Hyalangium rubrum</name>
    <dbReference type="NCBI Taxonomy" id="3103134"/>
    <lineage>
        <taxon>Bacteria</taxon>
        <taxon>Pseudomonadati</taxon>
        <taxon>Myxococcota</taxon>
        <taxon>Myxococcia</taxon>
        <taxon>Myxococcales</taxon>
        <taxon>Cystobacterineae</taxon>
        <taxon>Archangiaceae</taxon>
        <taxon>Hyalangium</taxon>
    </lineage>
</organism>
<name>A0ABU5GY74_9BACT</name>
<evidence type="ECO:0000256" key="1">
    <source>
        <dbReference type="SAM" id="SignalP"/>
    </source>
</evidence>
<sequence length="468" mass="48767">MSPTPQRLVCSGLLALVLCATLFGACYETPPLDGYYTCSQDSECADGGLVCDDGVCCSERGEPLCLSRVLDGGMCADGGTATRYFRDEDGDGYGNLTEPLLRCAVPTTLQVATNDDDCNDNPAANGVLFYPAAPEQCDGRDNDCDGDIDEGLDGGLWFQDDDQDGFGDPANARIFCQPPPGWTASMNDCAPANASIHPAASEVCNAVDDNCNGVTDDIAEAGQPCTVSGALGLCAQGRRICRSGADACEQTVFPVSDKCDGLDNNCDGTADDKPECGGPTTLINEPGVARGAKYLLTSLNGGPGSCVKDNAAAAPADSVSGSVWRGAGAGSHVFWAEQRDGGSWDLSRPGANLKLFGTFRSDGGVNSSGSRWSDHNQPVVLLCGPGGFLRLVHQGRLLQGAAPVLLQEIVRMPTADGGVGSWVVGGNSSPDILRVLRQVQRVEILIQPESVTPTPSFQADYTVDFGFP</sequence>
<dbReference type="InterPro" id="IPR021655">
    <property type="entry name" value="Put_metal-bd"/>
</dbReference>
<evidence type="ECO:0000313" key="2">
    <source>
        <dbReference type="EMBL" id="MDY7226145.1"/>
    </source>
</evidence>
<comment type="caution">
    <text evidence="2">The sequence shown here is derived from an EMBL/GenBank/DDBJ whole genome shotgun (WGS) entry which is preliminary data.</text>
</comment>
<accession>A0ABU5GY74</accession>
<dbReference type="Proteomes" id="UP001291309">
    <property type="component" value="Unassembled WGS sequence"/>
</dbReference>
<dbReference type="RefSeq" id="WP_321544866.1">
    <property type="nucleotide sequence ID" value="NZ_JAXIVS010000002.1"/>
</dbReference>
<dbReference type="PROSITE" id="PS51257">
    <property type="entry name" value="PROKAR_LIPOPROTEIN"/>
    <property type="match status" value="1"/>
</dbReference>
<reference evidence="2 3" key="1">
    <citation type="submission" date="2023-12" db="EMBL/GenBank/DDBJ databases">
        <title>the genome sequence of Hyalangium sp. s54d21.</title>
        <authorList>
            <person name="Zhang X."/>
        </authorList>
    </citation>
    <scope>NUCLEOTIDE SEQUENCE [LARGE SCALE GENOMIC DNA]</scope>
    <source>
        <strain evidence="3">s54d21</strain>
    </source>
</reference>
<protein>
    <submittedName>
        <fullName evidence="2">Metal-binding motif-containing protein</fullName>
    </submittedName>
</protein>
<dbReference type="Pfam" id="PF11617">
    <property type="entry name" value="Cu-binding_MopE"/>
    <property type="match status" value="3"/>
</dbReference>
<gene>
    <name evidence="2" type="ORF">SYV04_07105</name>
</gene>
<keyword evidence="3" id="KW-1185">Reference proteome</keyword>
<evidence type="ECO:0000313" key="3">
    <source>
        <dbReference type="Proteomes" id="UP001291309"/>
    </source>
</evidence>
<dbReference type="EMBL" id="JAXIVS010000002">
    <property type="protein sequence ID" value="MDY7226145.1"/>
    <property type="molecule type" value="Genomic_DNA"/>
</dbReference>